<sequence>MVNLIQIMTKPYMMAGNLAKNAICGVGDLVDGACSRSRNRGVCCGAGDLLDDLNPCHRDTTDGGRDDSLNIFGGGAFSGKNTKFEECSWNQLPGRCKDAARTLGMDQSSWDGKGWTSCEERWWEDLSSNQRDAAMTLGWDESAWDSQYEDKDWGNLPGAAQKAAESLGFNSQTWAYGEWPAVGEKYWEQMSSDEQKALYVLGYYKYNWE</sequence>
<accession>A0A7S3VGL1</accession>
<reference evidence="1" key="1">
    <citation type="submission" date="2021-01" db="EMBL/GenBank/DDBJ databases">
        <authorList>
            <person name="Corre E."/>
            <person name="Pelletier E."/>
            <person name="Niang G."/>
            <person name="Scheremetjew M."/>
            <person name="Finn R."/>
            <person name="Kale V."/>
            <person name="Holt S."/>
            <person name="Cochrane G."/>
            <person name="Meng A."/>
            <person name="Brown T."/>
            <person name="Cohen L."/>
        </authorList>
    </citation>
    <scope>NUCLEOTIDE SEQUENCE</scope>
    <source>
        <strain evidence="1">MM31A-1</strain>
    </source>
</reference>
<proteinExistence type="predicted"/>
<dbReference type="AlphaFoldDB" id="A0A7S3VGL1"/>
<organism evidence="1">
    <name type="scientific">Chaetoceros debilis</name>
    <dbReference type="NCBI Taxonomy" id="122233"/>
    <lineage>
        <taxon>Eukaryota</taxon>
        <taxon>Sar</taxon>
        <taxon>Stramenopiles</taxon>
        <taxon>Ochrophyta</taxon>
        <taxon>Bacillariophyta</taxon>
        <taxon>Coscinodiscophyceae</taxon>
        <taxon>Chaetocerotophycidae</taxon>
        <taxon>Chaetocerotales</taxon>
        <taxon>Chaetocerotaceae</taxon>
        <taxon>Chaetoceros</taxon>
    </lineage>
</organism>
<dbReference type="EMBL" id="HBIO01031598">
    <property type="protein sequence ID" value="CAE0479366.1"/>
    <property type="molecule type" value="Transcribed_RNA"/>
</dbReference>
<name>A0A7S3VGL1_9STRA</name>
<protein>
    <submittedName>
        <fullName evidence="1">Uncharacterized protein</fullName>
    </submittedName>
</protein>
<evidence type="ECO:0000313" key="1">
    <source>
        <dbReference type="EMBL" id="CAE0479366.1"/>
    </source>
</evidence>
<gene>
    <name evidence="1" type="ORF">CDEB00056_LOCUS24220</name>
</gene>